<dbReference type="GO" id="GO:0004177">
    <property type="term" value="F:aminopeptidase activity"/>
    <property type="evidence" value="ECO:0007669"/>
    <property type="project" value="UniProtKB-KW"/>
</dbReference>
<dbReference type="Gene3D" id="3.90.230.10">
    <property type="entry name" value="Creatinase/methionine aminopeptidase superfamily"/>
    <property type="match status" value="1"/>
</dbReference>
<reference evidence="3" key="1">
    <citation type="journal article" date="2014" name="Int. J. Syst. Evol. Microbiol.">
        <title>Complete genome sequence of Corynebacterium casei LMG S-19264T (=DSM 44701T), isolated from a smear-ripened cheese.</title>
        <authorList>
            <consortium name="US DOE Joint Genome Institute (JGI-PGF)"/>
            <person name="Walter F."/>
            <person name="Albersmeier A."/>
            <person name="Kalinowski J."/>
            <person name="Ruckert C."/>
        </authorList>
    </citation>
    <scope>NUCLEOTIDE SEQUENCE</scope>
    <source>
        <strain evidence="3">KCTC 42590</strain>
    </source>
</reference>
<gene>
    <name evidence="3" type="ORF">GCM10017044_16630</name>
</gene>
<feature type="chain" id="PRO_5037448483" evidence="1">
    <location>
        <begin position="21"/>
        <end position="457"/>
    </location>
</feature>
<name>A0A919E7S7_9PROT</name>
<keyword evidence="3" id="KW-0645">Protease</keyword>
<keyword evidence="4" id="KW-1185">Reference proteome</keyword>
<keyword evidence="1" id="KW-0732">Signal</keyword>
<dbReference type="InterPro" id="IPR036005">
    <property type="entry name" value="Creatinase/aminopeptidase-like"/>
</dbReference>
<proteinExistence type="predicted"/>
<keyword evidence="3" id="KW-0378">Hydrolase</keyword>
<sequence length="457" mass="51308">MKALFLSTALGLSLSFGVVALDNTDHAKEQINPAIPDILSMKERAEVRDSWLRSRLDTVVPEMMRREGIDMWIMVAREYNEDPVVKTMLPATWLNARRRTVLVFHDTGEKVERFAVARYAVSDIFPAAWNPEEQPDQWQRLADLITERNPQKIGLNISDTYALASGLSYSQHKGLLSALPDEYSKRIVSAEKLAVGWLETRIPAEMETYPEIVRIAHGIIAEGFSNKVITPGETTTEDVVWWFRDRIRSLGLTTWFHPSVNLQRPDEETKKMTELFSKRQGPNVIMPGDLLHVDFGITYLGLNTDTQHHAYVLKPGETEAPAGLKQGLKNANRLQDILTSHFKVGRSGNETVALTRAQAIKEGLNPTVYSHPIGYHGHAAGAAIGMWDNQGRVIGTGDFPVNGNTAWSIELNNVTKIPEWGGQEVKFMLEEDAYFDGTSVQYIDGRQDQFHLIASDK</sequence>
<reference evidence="3" key="2">
    <citation type="submission" date="2020-09" db="EMBL/GenBank/DDBJ databases">
        <authorList>
            <person name="Sun Q."/>
            <person name="Kim S."/>
        </authorList>
    </citation>
    <scope>NUCLEOTIDE SEQUENCE</scope>
    <source>
        <strain evidence="3">KCTC 42590</strain>
    </source>
</reference>
<feature type="signal peptide" evidence="1">
    <location>
        <begin position="1"/>
        <end position="20"/>
    </location>
</feature>
<dbReference type="SUPFAM" id="SSF55920">
    <property type="entry name" value="Creatinase/aminopeptidase"/>
    <property type="match status" value="1"/>
</dbReference>
<accession>A0A919E7S7</accession>
<evidence type="ECO:0000313" key="4">
    <source>
        <dbReference type="Proteomes" id="UP000630923"/>
    </source>
</evidence>
<keyword evidence="3" id="KW-0031">Aminopeptidase</keyword>
<comment type="caution">
    <text evidence="3">The sequence shown here is derived from an EMBL/GenBank/DDBJ whole genome shotgun (WGS) entry which is preliminary data.</text>
</comment>
<evidence type="ECO:0000259" key="2">
    <source>
        <dbReference type="Pfam" id="PF00557"/>
    </source>
</evidence>
<dbReference type="Proteomes" id="UP000630923">
    <property type="component" value="Unassembled WGS sequence"/>
</dbReference>
<evidence type="ECO:0000256" key="1">
    <source>
        <dbReference type="SAM" id="SignalP"/>
    </source>
</evidence>
<organism evidence="3 4">
    <name type="scientific">Kordiimonas sediminis</name>
    <dbReference type="NCBI Taxonomy" id="1735581"/>
    <lineage>
        <taxon>Bacteria</taxon>
        <taxon>Pseudomonadati</taxon>
        <taxon>Pseudomonadota</taxon>
        <taxon>Alphaproteobacteria</taxon>
        <taxon>Kordiimonadales</taxon>
        <taxon>Kordiimonadaceae</taxon>
        <taxon>Kordiimonas</taxon>
    </lineage>
</organism>
<dbReference type="RefSeq" id="WP_191251890.1">
    <property type="nucleotide sequence ID" value="NZ_BNCI01000002.1"/>
</dbReference>
<dbReference type="EMBL" id="BNCI01000002">
    <property type="protein sequence ID" value="GHF22913.1"/>
    <property type="molecule type" value="Genomic_DNA"/>
</dbReference>
<protein>
    <submittedName>
        <fullName evidence="3">Xaa-Pro aminopeptidase</fullName>
    </submittedName>
</protein>
<dbReference type="Pfam" id="PF00557">
    <property type="entry name" value="Peptidase_M24"/>
    <property type="match status" value="1"/>
</dbReference>
<feature type="domain" description="Peptidase M24" evidence="2">
    <location>
        <begin position="213"/>
        <end position="422"/>
    </location>
</feature>
<dbReference type="InterPro" id="IPR000994">
    <property type="entry name" value="Pept_M24"/>
</dbReference>
<dbReference type="AlphaFoldDB" id="A0A919E7S7"/>
<evidence type="ECO:0000313" key="3">
    <source>
        <dbReference type="EMBL" id="GHF22913.1"/>
    </source>
</evidence>